<reference evidence="1 2" key="1">
    <citation type="submission" date="2009-02" db="EMBL/GenBank/DDBJ databases">
        <title>Sequencing of the draft genome and assembly of Lutiella nitroferrum 2002.</title>
        <authorList>
            <consortium name="US DOE Joint Genome Institute (JGI-PGF)"/>
            <person name="Lucas S."/>
            <person name="Copeland A."/>
            <person name="Lapidus A."/>
            <person name="Glavina del Rio T."/>
            <person name="Tice H."/>
            <person name="Bruce D."/>
            <person name="Goodwin L."/>
            <person name="Pitluck S."/>
            <person name="Larimer F."/>
            <person name="Land M.L."/>
            <person name="Hauser L."/>
            <person name="Coates J.D."/>
        </authorList>
    </citation>
    <scope>NUCLEOTIDE SEQUENCE [LARGE SCALE GENOMIC DNA]</scope>
    <source>
        <strain evidence="1 2">2002</strain>
    </source>
</reference>
<comment type="caution">
    <text evidence="1">The sequence shown here is derived from an EMBL/GenBank/DDBJ whole genome shotgun (WGS) entry which is preliminary data.</text>
</comment>
<proteinExistence type="predicted"/>
<sequence>MALQILSLLPFSSDRRVYRSFGHAIVAEPGLVAVAPLSSLDGSLQGMVDGCPVPWTEAWAVIDTPTRSEVDLGGIDFAPAAVKRLAEMDRAGWALGVLPELKAVLFGHDCGLKVAIAADLVFKGDHRHV</sequence>
<evidence type="ECO:0000313" key="2">
    <source>
        <dbReference type="Proteomes" id="UP000003165"/>
    </source>
</evidence>
<gene>
    <name evidence="1" type="ORF">FuraDRAFT_2398</name>
</gene>
<dbReference type="EMBL" id="ACIS01000006">
    <property type="protein sequence ID" value="EEG08195.1"/>
    <property type="molecule type" value="Genomic_DNA"/>
</dbReference>
<protein>
    <submittedName>
        <fullName evidence="1">Uncharacterized protein</fullName>
    </submittedName>
</protein>
<dbReference type="AlphaFoldDB" id="B9Z4W3"/>
<keyword evidence="2" id="KW-1185">Reference proteome</keyword>
<dbReference type="Proteomes" id="UP000003165">
    <property type="component" value="Unassembled WGS sequence"/>
</dbReference>
<organism evidence="1 2">
    <name type="scientific">Pseudogulbenkiania ferrooxidans 2002</name>
    <dbReference type="NCBI Taxonomy" id="279714"/>
    <lineage>
        <taxon>Bacteria</taxon>
        <taxon>Pseudomonadati</taxon>
        <taxon>Pseudomonadota</taxon>
        <taxon>Betaproteobacteria</taxon>
        <taxon>Neisseriales</taxon>
        <taxon>Chromobacteriaceae</taxon>
        <taxon>Pseudogulbenkiania</taxon>
    </lineage>
</organism>
<dbReference type="RefSeq" id="WP_008954418.1">
    <property type="nucleotide sequence ID" value="NZ_ACIS01000006.1"/>
</dbReference>
<evidence type="ECO:0000313" key="1">
    <source>
        <dbReference type="EMBL" id="EEG08195.1"/>
    </source>
</evidence>
<name>B9Z4W3_9NEIS</name>
<accession>B9Z4W3</accession>